<evidence type="ECO:0000256" key="3">
    <source>
        <dbReference type="ARBA" id="ARBA00023002"/>
    </source>
</evidence>
<dbReference type="PANTHER" id="PTHR21708:SF30">
    <property type="entry name" value="2-DEHYDROPANTOATE 2-REDUCTASE-RELATED"/>
    <property type="match status" value="1"/>
</dbReference>
<dbReference type="InterPro" id="IPR013328">
    <property type="entry name" value="6PGD_dom2"/>
</dbReference>
<dbReference type="OrthoDB" id="3609at2759"/>
<protein>
    <recommendedName>
        <fullName evidence="4">2-dehydropantoate 2-reductase</fullName>
        <ecNumber evidence="4">1.1.1.169</ecNumber>
    </recommendedName>
    <alternativeName>
        <fullName evidence="4">Ketopantoate reductase</fullName>
    </alternativeName>
</protein>
<dbReference type="InterPro" id="IPR051402">
    <property type="entry name" value="KPR-Related"/>
</dbReference>
<evidence type="ECO:0000256" key="4">
    <source>
        <dbReference type="RuleBase" id="RU362068"/>
    </source>
</evidence>
<evidence type="ECO:0000259" key="5">
    <source>
        <dbReference type="Pfam" id="PF02558"/>
    </source>
</evidence>
<dbReference type="GO" id="GO:0005737">
    <property type="term" value="C:cytoplasm"/>
    <property type="evidence" value="ECO:0007669"/>
    <property type="project" value="TreeGrafter"/>
</dbReference>
<evidence type="ECO:0000313" key="8">
    <source>
        <dbReference type="Proteomes" id="UP000325780"/>
    </source>
</evidence>
<keyword evidence="2 4" id="KW-0521">NADP</keyword>
<feature type="domain" description="Ketopantoate reductase N-terminal" evidence="5">
    <location>
        <begin position="11"/>
        <end position="169"/>
    </location>
</feature>
<dbReference type="InterPro" id="IPR013332">
    <property type="entry name" value="KPR_N"/>
</dbReference>
<dbReference type="AlphaFoldDB" id="A0A5N6U654"/>
<evidence type="ECO:0000256" key="1">
    <source>
        <dbReference type="ARBA" id="ARBA00007870"/>
    </source>
</evidence>
<evidence type="ECO:0000259" key="6">
    <source>
        <dbReference type="Pfam" id="PF08546"/>
    </source>
</evidence>
<dbReference type="EMBL" id="ML742032">
    <property type="protein sequence ID" value="KAE8154062.1"/>
    <property type="molecule type" value="Genomic_DNA"/>
</dbReference>
<dbReference type="Proteomes" id="UP000325780">
    <property type="component" value="Unassembled WGS sequence"/>
</dbReference>
<dbReference type="Pfam" id="PF08546">
    <property type="entry name" value="ApbA_C"/>
    <property type="match status" value="1"/>
</dbReference>
<dbReference type="Gene3D" id="3.40.50.720">
    <property type="entry name" value="NAD(P)-binding Rossmann-like Domain"/>
    <property type="match status" value="1"/>
</dbReference>
<dbReference type="SUPFAM" id="SSF51735">
    <property type="entry name" value="NAD(P)-binding Rossmann-fold domains"/>
    <property type="match status" value="1"/>
</dbReference>
<dbReference type="EC" id="1.1.1.169" evidence="4"/>
<gene>
    <name evidence="7" type="ORF">BDV25DRAFT_167767</name>
</gene>
<proteinExistence type="inferred from homology"/>
<dbReference type="Gene3D" id="1.10.1040.10">
    <property type="entry name" value="N-(1-d-carboxylethyl)-l-norvaline Dehydrogenase, domain 2"/>
    <property type="match status" value="1"/>
</dbReference>
<comment type="similarity">
    <text evidence="1 4">Belongs to the ketopantoate reductase family.</text>
</comment>
<dbReference type="InterPro" id="IPR036291">
    <property type="entry name" value="NAD(P)-bd_dom_sf"/>
</dbReference>
<dbReference type="SUPFAM" id="SSF48179">
    <property type="entry name" value="6-phosphogluconate dehydrogenase C-terminal domain-like"/>
    <property type="match status" value="1"/>
</dbReference>
<comment type="catalytic activity">
    <reaction evidence="4">
        <text>(R)-pantoate + NADP(+) = 2-dehydropantoate + NADPH + H(+)</text>
        <dbReference type="Rhea" id="RHEA:16233"/>
        <dbReference type="ChEBI" id="CHEBI:11561"/>
        <dbReference type="ChEBI" id="CHEBI:15378"/>
        <dbReference type="ChEBI" id="CHEBI:15980"/>
        <dbReference type="ChEBI" id="CHEBI:57783"/>
        <dbReference type="ChEBI" id="CHEBI:58349"/>
        <dbReference type="EC" id="1.1.1.169"/>
    </reaction>
</comment>
<dbReference type="InterPro" id="IPR008927">
    <property type="entry name" value="6-PGluconate_DH-like_C_sf"/>
</dbReference>
<sequence length="345" mass="37800">MAESTTTKANVLVFGGGAVGAIATLNIEAGGLGQVTAVLRSNFQVVRDEGYKIESVDHGSCHGWRPSKVVNSVPNVDKEGMPPFDLIITTTKNCPDIPPSLADVIAPAVTPGQTVIVMVQNGINIEKPMFAAFPQNIVLSGVSLMDAHERQLGEILHENHDILYLGAFRNPNIQDRGIEEAAAHRFIEIYRASGKAQVIFSDDVPLARWRKLIFNGVMNPLCAITGLDSSRVRLTESMVDGLVRPAMKEVFAAAKALGHHLPDDTIDRMIDLDPIDLYLKPSMLCDSEKGNFMEIENLVGEPLREAERVGVPTPNLKVIYEICKAFQWRIKEAKGMVTTPPRRVQ</sequence>
<keyword evidence="3 4" id="KW-0560">Oxidoreductase</keyword>
<name>A0A5N6U654_ASPAV</name>
<evidence type="ECO:0000313" key="7">
    <source>
        <dbReference type="EMBL" id="KAE8154062.1"/>
    </source>
</evidence>
<dbReference type="GO" id="GO:0015940">
    <property type="term" value="P:pantothenate biosynthetic process"/>
    <property type="evidence" value="ECO:0007669"/>
    <property type="project" value="InterPro"/>
</dbReference>
<organism evidence="7 8">
    <name type="scientific">Aspergillus avenaceus</name>
    <dbReference type="NCBI Taxonomy" id="36643"/>
    <lineage>
        <taxon>Eukaryota</taxon>
        <taxon>Fungi</taxon>
        <taxon>Dikarya</taxon>
        <taxon>Ascomycota</taxon>
        <taxon>Pezizomycotina</taxon>
        <taxon>Eurotiomycetes</taxon>
        <taxon>Eurotiomycetidae</taxon>
        <taxon>Eurotiales</taxon>
        <taxon>Aspergillaceae</taxon>
        <taxon>Aspergillus</taxon>
        <taxon>Aspergillus subgen. Circumdati</taxon>
    </lineage>
</organism>
<evidence type="ECO:0000256" key="2">
    <source>
        <dbReference type="ARBA" id="ARBA00022857"/>
    </source>
</evidence>
<dbReference type="InterPro" id="IPR003710">
    <property type="entry name" value="ApbA"/>
</dbReference>
<feature type="domain" description="Ketopantoate reductase C-terminal" evidence="6">
    <location>
        <begin position="206"/>
        <end position="326"/>
    </location>
</feature>
<dbReference type="InterPro" id="IPR013752">
    <property type="entry name" value="KPA_reductase"/>
</dbReference>
<dbReference type="GO" id="GO:0008677">
    <property type="term" value="F:2-dehydropantoate 2-reductase activity"/>
    <property type="evidence" value="ECO:0007669"/>
    <property type="project" value="UniProtKB-EC"/>
</dbReference>
<reference evidence="7 8" key="1">
    <citation type="submission" date="2019-04" db="EMBL/GenBank/DDBJ databases">
        <title>Friends and foes A comparative genomics study of 23 Aspergillus species from section Flavi.</title>
        <authorList>
            <consortium name="DOE Joint Genome Institute"/>
            <person name="Kjaerbolling I."/>
            <person name="Vesth T."/>
            <person name="Frisvad J.C."/>
            <person name="Nybo J.L."/>
            <person name="Theobald S."/>
            <person name="Kildgaard S."/>
            <person name="Isbrandt T."/>
            <person name="Kuo A."/>
            <person name="Sato A."/>
            <person name="Lyhne E.K."/>
            <person name="Kogle M.E."/>
            <person name="Wiebenga A."/>
            <person name="Kun R.S."/>
            <person name="Lubbers R.J."/>
            <person name="Makela M.R."/>
            <person name="Barry K."/>
            <person name="Chovatia M."/>
            <person name="Clum A."/>
            <person name="Daum C."/>
            <person name="Haridas S."/>
            <person name="He G."/>
            <person name="LaButti K."/>
            <person name="Lipzen A."/>
            <person name="Mondo S."/>
            <person name="Riley R."/>
            <person name="Salamov A."/>
            <person name="Simmons B.A."/>
            <person name="Magnuson J.K."/>
            <person name="Henrissat B."/>
            <person name="Mortensen U.H."/>
            <person name="Larsen T.O."/>
            <person name="Devries R.P."/>
            <person name="Grigoriev I.V."/>
            <person name="Machida M."/>
            <person name="Baker S.E."/>
            <person name="Andersen M.R."/>
        </authorList>
    </citation>
    <scope>NUCLEOTIDE SEQUENCE [LARGE SCALE GENOMIC DNA]</scope>
    <source>
        <strain evidence="7 8">IBT 18842</strain>
    </source>
</reference>
<comment type="function">
    <text evidence="4">Catalyzes the NADPH-dependent reduction of ketopantoate into pantoic acid.</text>
</comment>
<dbReference type="Pfam" id="PF02558">
    <property type="entry name" value="ApbA"/>
    <property type="match status" value="1"/>
</dbReference>
<dbReference type="NCBIfam" id="TIGR00745">
    <property type="entry name" value="apbA_panE"/>
    <property type="match status" value="1"/>
</dbReference>
<keyword evidence="8" id="KW-1185">Reference proteome</keyword>
<dbReference type="FunFam" id="1.10.1040.10:FF:000017">
    <property type="entry name" value="2-dehydropantoate 2-reductase"/>
    <property type="match status" value="1"/>
</dbReference>
<dbReference type="PANTHER" id="PTHR21708">
    <property type="entry name" value="PROBABLE 2-DEHYDROPANTOATE 2-REDUCTASE"/>
    <property type="match status" value="1"/>
</dbReference>
<accession>A0A5N6U654</accession>